<dbReference type="PANTHER" id="PTHR45036:SF1">
    <property type="entry name" value="METHYLTRANSFERASE LIKE 7A"/>
    <property type="match status" value="1"/>
</dbReference>
<dbReference type="PANTHER" id="PTHR45036">
    <property type="entry name" value="METHYLTRANSFERASE LIKE 7B"/>
    <property type="match status" value="1"/>
</dbReference>
<dbReference type="AlphaFoldDB" id="A0AAE1U045"/>
<dbReference type="InterPro" id="IPR052356">
    <property type="entry name" value="Thiol_S-MT"/>
</dbReference>
<feature type="transmembrane region" description="Helical" evidence="1">
    <location>
        <begin position="12"/>
        <end position="35"/>
    </location>
</feature>
<reference evidence="3" key="1">
    <citation type="submission" date="2023-11" db="EMBL/GenBank/DDBJ databases">
        <title>Genome assemblies of two species of porcelain crab, Petrolisthes cinctipes and Petrolisthes manimaculis (Anomura: Porcellanidae).</title>
        <authorList>
            <person name="Angst P."/>
        </authorList>
    </citation>
    <scope>NUCLEOTIDE SEQUENCE</scope>
    <source>
        <strain evidence="3">PB745_02</strain>
        <tissue evidence="3">Gill</tissue>
    </source>
</reference>
<evidence type="ECO:0000259" key="2">
    <source>
        <dbReference type="Pfam" id="PF08241"/>
    </source>
</evidence>
<dbReference type="Gene3D" id="3.40.50.150">
    <property type="entry name" value="Vaccinia Virus protein VP39"/>
    <property type="match status" value="1"/>
</dbReference>
<sequence length="268" mass="31082">MDWWWMAEVDYVLAVWIKTNMIYLILGGLVLIYLWSNRVDIKHRWFAYFMHLLNKDKNPKIEELKSELFSSLSSVTSHDPELRKNNSIRILEIGVGTGVNFSHYPDGTHLVVVDPNPHFASYYDTNRKNFPNIESEDILVTTGEDMKGVADNSIDVVVMTLVLCSVTDTKQILKEILRVLVPGGKFYFLEHIREFEDKTHRRRQLLQDLLTYTGIWPFLFDGCHLNRDMLPAIQEAGFSKVDARRFHAPLDKLLLKLIIPHLKGVAQK</sequence>
<dbReference type="Proteomes" id="UP001292094">
    <property type="component" value="Unassembled WGS sequence"/>
</dbReference>
<gene>
    <name evidence="3" type="ORF">Pmani_023580</name>
</gene>
<feature type="domain" description="Methyltransferase type 11" evidence="2">
    <location>
        <begin position="91"/>
        <end position="188"/>
    </location>
</feature>
<keyword evidence="1" id="KW-1133">Transmembrane helix</keyword>
<name>A0AAE1U045_9EUCA</name>
<dbReference type="SUPFAM" id="SSF53335">
    <property type="entry name" value="S-adenosyl-L-methionine-dependent methyltransferases"/>
    <property type="match status" value="1"/>
</dbReference>
<dbReference type="InterPro" id="IPR029063">
    <property type="entry name" value="SAM-dependent_MTases_sf"/>
</dbReference>
<keyword evidence="1" id="KW-0472">Membrane</keyword>
<dbReference type="Pfam" id="PF08241">
    <property type="entry name" value="Methyltransf_11"/>
    <property type="match status" value="1"/>
</dbReference>
<keyword evidence="1" id="KW-0812">Transmembrane</keyword>
<dbReference type="GO" id="GO:0008757">
    <property type="term" value="F:S-adenosylmethionine-dependent methyltransferase activity"/>
    <property type="evidence" value="ECO:0007669"/>
    <property type="project" value="InterPro"/>
</dbReference>
<dbReference type="InterPro" id="IPR013216">
    <property type="entry name" value="Methyltransf_11"/>
</dbReference>
<evidence type="ECO:0000256" key="1">
    <source>
        <dbReference type="SAM" id="Phobius"/>
    </source>
</evidence>
<evidence type="ECO:0000313" key="3">
    <source>
        <dbReference type="EMBL" id="KAK4304457.1"/>
    </source>
</evidence>
<dbReference type="CDD" id="cd02440">
    <property type="entry name" value="AdoMet_MTases"/>
    <property type="match status" value="1"/>
</dbReference>
<protein>
    <recommendedName>
        <fullName evidence="2">Methyltransferase type 11 domain-containing protein</fullName>
    </recommendedName>
</protein>
<organism evidence="3 4">
    <name type="scientific">Petrolisthes manimaculis</name>
    <dbReference type="NCBI Taxonomy" id="1843537"/>
    <lineage>
        <taxon>Eukaryota</taxon>
        <taxon>Metazoa</taxon>
        <taxon>Ecdysozoa</taxon>
        <taxon>Arthropoda</taxon>
        <taxon>Crustacea</taxon>
        <taxon>Multicrustacea</taxon>
        <taxon>Malacostraca</taxon>
        <taxon>Eumalacostraca</taxon>
        <taxon>Eucarida</taxon>
        <taxon>Decapoda</taxon>
        <taxon>Pleocyemata</taxon>
        <taxon>Anomura</taxon>
        <taxon>Galatheoidea</taxon>
        <taxon>Porcellanidae</taxon>
        <taxon>Petrolisthes</taxon>
    </lineage>
</organism>
<accession>A0AAE1U045</accession>
<dbReference type="EMBL" id="JAWZYT010002421">
    <property type="protein sequence ID" value="KAK4304457.1"/>
    <property type="molecule type" value="Genomic_DNA"/>
</dbReference>
<keyword evidence="4" id="KW-1185">Reference proteome</keyword>
<comment type="caution">
    <text evidence="3">The sequence shown here is derived from an EMBL/GenBank/DDBJ whole genome shotgun (WGS) entry which is preliminary data.</text>
</comment>
<evidence type="ECO:0000313" key="4">
    <source>
        <dbReference type="Proteomes" id="UP001292094"/>
    </source>
</evidence>
<proteinExistence type="predicted"/>